<name>A0ABM0IZL0_ECHTE</name>
<evidence type="ECO:0000256" key="1">
    <source>
        <dbReference type="ARBA" id="ARBA00002592"/>
    </source>
</evidence>
<keyword evidence="8" id="KW-1015">Disulfide bond</keyword>
<keyword evidence="13" id="KW-1185">Reference proteome</keyword>
<evidence type="ECO:0000256" key="10">
    <source>
        <dbReference type="RuleBase" id="RU004440"/>
    </source>
</evidence>
<feature type="domain" description="Glycosyl hydrolases family 22 (GH22)" evidence="12">
    <location>
        <begin position="91"/>
        <end position="109"/>
    </location>
</feature>
<protein>
    <recommendedName>
        <fullName evidence="9">Lactose synthase B protein</fullName>
    </recommendedName>
</protein>
<reference evidence="14" key="1">
    <citation type="submission" date="2025-08" db="UniProtKB">
        <authorList>
            <consortium name="RefSeq"/>
        </authorList>
    </citation>
    <scope>IDENTIFICATION</scope>
</reference>
<dbReference type="Proteomes" id="UP000694863">
    <property type="component" value="Unplaced"/>
</dbReference>
<dbReference type="InterPro" id="IPR019799">
    <property type="entry name" value="Glyco_hydro_22_CS"/>
</dbReference>
<accession>A0ABM0IZL0</accession>
<dbReference type="PANTHER" id="PTHR11407:SF32">
    <property type="entry name" value="ALPHA-LACTALBUMIN"/>
    <property type="match status" value="1"/>
</dbReference>
<keyword evidence="6" id="KW-0106">Calcium</keyword>
<dbReference type="PROSITE" id="PS51348">
    <property type="entry name" value="GLYCOSYL_HYDROL_F22_2"/>
    <property type="match status" value="1"/>
</dbReference>
<evidence type="ECO:0000256" key="11">
    <source>
        <dbReference type="SAM" id="SignalP"/>
    </source>
</evidence>
<dbReference type="InterPro" id="IPR001916">
    <property type="entry name" value="Glyco_hydro_22"/>
</dbReference>
<evidence type="ECO:0000256" key="3">
    <source>
        <dbReference type="ARBA" id="ARBA00022525"/>
    </source>
</evidence>
<dbReference type="Pfam" id="PF00062">
    <property type="entry name" value="Lys"/>
    <property type="match status" value="1"/>
</dbReference>
<evidence type="ECO:0000256" key="4">
    <source>
        <dbReference type="ARBA" id="ARBA00022723"/>
    </source>
</evidence>
<evidence type="ECO:0000256" key="5">
    <source>
        <dbReference type="ARBA" id="ARBA00022743"/>
    </source>
</evidence>
<evidence type="ECO:0000256" key="7">
    <source>
        <dbReference type="ARBA" id="ARBA00023091"/>
    </source>
</evidence>
<dbReference type="PANTHER" id="PTHR11407">
    <property type="entry name" value="LYSOZYME C"/>
    <property type="match status" value="1"/>
</dbReference>
<dbReference type="PRINTS" id="PR00135">
    <property type="entry name" value="LYZLACT"/>
</dbReference>
<evidence type="ECO:0000256" key="2">
    <source>
        <dbReference type="ARBA" id="ARBA00004613"/>
    </source>
</evidence>
<evidence type="ECO:0000256" key="8">
    <source>
        <dbReference type="ARBA" id="ARBA00023157"/>
    </source>
</evidence>
<keyword evidence="5" id="KW-0494">Milk protein</keyword>
<dbReference type="InterPro" id="IPR000545">
    <property type="entry name" value="Lactalbumin"/>
</dbReference>
<comment type="similarity">
    <text evidence="10">Belongs to the glycosyl hydrolase 22 family.</text>
</comment>
<gene>
    <name evidence="14" type="primary">LALBA</name>
</gene>
<evidence type="ECO:0000313" key="13">
    <source>
        <dbReference type="Proteomes" id="UP000694863"/>
    </source>
</evidence>
<dbReference type="SUPFAM" id="SSF53955">
    <property type="entry name" value="Lysozyme-like"/>
    <property type="match status" value="1"/>
</dbReference>
<comment type="subcellular location">
    <subcellularLocation>
        <location evidence="2">Secreted</location>
    </subcellularLocation>
</comment>
<comment type="function">
    <text evidence="1">Regulatory subunit of lactose synthase, changes the substrate specificity of galactosyltransferase in the mammary gland making glucose a good acceptor substrate for this enzyme. This enables LS to synthesize lactose, the major carbohydrate component of milk. In other tissues, galactosyltransferase transfers galactose onto the N-acetylglucosamine of the oligosaccharide chains in glycoproteins.</text>
</comment>
<feature type="chain" id="PRO_5045270823" description="Lactose synthase B protein" evidence="11">
    <location>
        <begin position="19"/>
        <end position="140"/>
    </location>
</feature>
<dbReference type="Gene3D" id="1.10.530.10">
    <property type="match status" value="1"/>
</dbReference>
<evidence type="ECO:0000313" key="14">
    <source>
        <dbReference type="RefSeq" id="XP_004711547.1"/>
    </source>
</evidence>
<dbReference type="GeneID" id="101654841"/>
<proteinExistence type="inferred from homology"/>
<evidence type="ECO:0000256" key="6">
    <source>
        <dbReference type="ARBA" id="ARBA00022837"/>
    </source>
</evidence>
<keyword evidence="7" id="KW-0422">Lactose biosynthesis</keyword>
<dbReference type="InterPro" id="IPR023346">
    <property type="entry name" value="Lysozyme-like_dom_sf"/>
</dbReference>
<feature type="signal peptide" evidence="11">
    <location>
        <begin position="1"/>
        <end position="18"/>
    </location>
</feature>
<evidence type="ECO:0000259" key="12">
    <source>
        <dbReference type="PROSITE" id="PS00128"/>
    </source>
</evidence>
<sequence length="140" mass="16107">MAFFPLLLVGILLSALQATQVTKYELCQMLKELDGYRSITLSEWICIIFHMSGCDTQTIINYNGSTTYGLFQISNKFWCRDDQFPQSWDICDIACDNFLNDDLSDDIQCVKKILDSEGIGYWPAYKPLCSDNLEQWLCKS</sequence>
<dbReference type="PRINTS" id="PR00136">
    <property type="entry name" value="LACTALBUMIN"/>
</dbReference>
<dbReference type="PROSITE" id="PS00128">
    <property type="entry name" value="GLYCOSYL_HYDROL_F22_1"/>
    <property type="match status" value="1"/>
</dbReference>
<keyword evidence="3" id="KW-0964">Secreted</keyword>
<dbReference type="SMART" id="SM00263">
    <property type="entry name" value="LYZ1"/>
    <property type="match status" value="1"/>
</dbReference>
<keyword evidence="4" id="KW-0479">Metal-binding</keyword>
<organism evidence="13 14">
    <name type="scientific">Echinops telfairi</name>
    <name type="common">Lesser hedgehog tenrec</name>
    <dbReference type="NCBI Taxonomy" id="9371"/>
    <lineage>
        <taxon>Eukaryota</taxon>
        <taxon>Metazoa</taxon>
        <taxon>Chordata</taxon>
        <taxon>Craniata</taxon>
        <taxon>Vertebrata</taxon>
        <taxon>Euteleostomi</taxon>
        <taxon>Mammalia</taxon>
        <taxon>Eutheria</taxon>
        <taxon>Afrotheria</taxon>
        <taxon>Tenrecidae</taxon>
        <taxon>Tenrecinae</taxon>
        <taxon>Echinops</taxon>
    </lineage>
</organism>
<keyword evidence="11" id="KW-0732">Signal</keyword>
<evidence type="ECO:0000256" key="9">
    <source>
        <dbReference type="ARBA" id="ARBA00031746"/>
    </source>
</evidence>
<dbReference type="RefSeq" id="XP_004711547.1">
    <property type="nucleotide sequence ID" value="XM_004711490.1"/>
</dbReference>